<name>A0AAN4ZHL6_9BILA</name>
<accession>A0AAN4ZHL6</accession>
<reference evidence="3" key="1">
    <citation type="submission" date="2022-10" db="EMBL/GenBank/DDBJ databases">
        <title>Genome assembly of Pristionchus species.</title>
        <authorList>
            <person name="Yoshida K."/>
            <person name="Sommer R.J."/>
        </authorList>
    </citation>
    <scope>NUCLEOTIDE SEQUENCE [LARGE SCALE GENOMIC DNA]</scope>
    <source>
        <strain evidence="3">RS5460</strain>
    </source>
</reference>
<dbReference type="AlphaFoldDB" id="A0AAN4ZHL6"/>
<evidence type="ECO:0000313" key="3">
    <source>
        <dbReference type="Proteomes" id="UP001328107"/>
    </source>
</evidence>
<dbReference type="EMBL" id="BTRK01000002">
    <property type="protein sequence ID" value="GMR37840.1"/>
    <property type="molecule type" value="Genomic_DNA"/>
</dbReference>
<evidence type="ECO:0000313" key="2">
    <source>
        <dbReference type="EMBL" id="GMR37840.1"/>
    </source>
</evidence>
<keyword evidence="3" id="KW-1185">Reference proteome</keyword>
<proteinExistence type="predicted"/>
<dbReference type="Proteomes" id="UP001328107">
    <property type="component" value="Unassembled WGS sequence"/>
</dbReference>
<gene>
    <name evidence="2" type="ORF">PMAYCL1PPCAC_08035</name>
</gene>
<keyword evidence="1" id="KW-0732">Signal</keyword>
<protein>
    <recommendedName>
        <fullName evidence="4">Secreted protein</fullName>
    </recommendedName>
</protein>
<feature type="signal peptide" evidence="1">
    <location>
        <begin position="1"/>
        <end position="18"/>
    </location>
</feature>
<sequence length="109" mass="11503">MWAFSAMALSSALPGSKASKVPVAINSLAGIPNRSNFAVLLASDWSRSITPSSVSFRLGYGGTLVASIARTSPMNSSTPCVTFRSGSAHIIIDASRNDKRILSMQLPFK</sequence>
<organism evidence="2 3">
    <name type="scientific">Pristionchus mayeri</name>
    <dbReference type="NCBI Taxonomy" id="1317129"/>
    <lineage>
        <taxon>Eukaryota</taxon>
        <taxon>Metazoa</taxon>
        <taxon>Ecdysozoa</taxon>
        <taxon>Nematoda</taxon>
        <taxon>Chromadorea</taxon>
        <taxon>Rhabditida</taxon>
        <taxon>Rhabditina</taxon>
        <taxon>Diplogasteromorpha</taxon>
        <taxon>Diplogasteroidea</taxon>
        <taxon>Neodiplogasteridae</taxon>
        <taxon>Pristionchus</taxon>
    </lineage>
</organism>
<feature type="chain" id="PRO_5043021965" description="Secreted protein" evidence="1">
    <location>
        <begin position="19"/>
        <end position="109"/>
    </location>
</feature>
<evidence type="ECO:0000256" key="1">
    <source>
        <dbReference type="SAM" id="SignalP"/>
    </source>
</evidence>
<evidence type="ECO:0008006" key="4">
    <source>
        <dbReference type="Google" id="ProtNLM"/>
    </source>
</evidence>
<comment type="caution">
    <text evidence="2">The sequence shown here is derived from an EMBL/GenBank/DDBJ whole genome shotgun (WGS) entry which is preliminary data.</text>
</comment>